<dbReference type="EC" id="3.2.2.21" evidence="3"/>
<dbReference type="InterPro" id="IPR051912">
    <property type="entry name" value="Alkylbase_DNA_Glycosylase/TA"/>
</dbReference>
<comment type="catalytic activity">
    <reaction evidence="1">
        <text>Hydrolysis of alkylated DNA, releasing 3-methyladenine, 3-methylguanine, 7-methylguanine and 7-methyladenine.</text>
        <dbReference type="EC" id="3.2.2.21"/>
    </reaction>
</comment>
<keyword evidence="10" id="KW-0238">DNA-binding</keyword>
<dbReference type="SUPFAM" id="SSF48150">
    <property type="entry name" value="DNA-glycosylase"/>
    <property type="match status" value="1"/>
</dbReference>
<keyword evidence="5" id="KW-0808">Transferase</keyword>
<dbReference type="RefSeq" id="WP_179780924.1">
    <property type="nucleotide sequence ID" value="NZ_JACCHK010000001.1"/>
</dbReference>
<comment type="cofactor">
    <cofactor evidence="2">
        <name>Zn(2+)</name>
        <dbReference type="ChEBI" id="CHEBI:29105"/>
    </cofactor>
</comment>
<dbReference type="GO" id="GO:0006285">
    <property type="term" value="P:base-excision repair, AP site formation"/>
    <property type="evidence" value="ECO:0007669"/>
    <property type="project" value="TreeGrafter"/>
</dbReference>
<evidence type="ECO:0000313" key="17">
    <source>
        <dbReference type="Proteomes" id="UP000523545"/>
    </source>
</evidence>
<dbReference type="Gene3D" id="1.10.10.60">
    <property type="entry name" value="Homeodomain-like"/>
    <property type="match status" value="1"/>
</dbReference>
<dbReference type="Gene3D" id="3.30.310.20">
    <property type="entry name" value="DNA-3-methyladenine glycosylase AlkA, N-terminal domain"/>
    <property type="match status" value="1"/>
</dbReference>
<dbReference type="SMART" id="SM00478">
    <property type="entry name" value="ENDO3c"/>
    <property type="match status" value="1"/>
</dbReference>
<keyword evidence="7" id="KW-0227">DNA damage</keyword>
<dbReference type="FunFam" id="3.40.10.10:FF:000001">
    <property type="entry name" value="DNA-3-methyladenine glycosylase 2"/>
    <property type="match status" value="1"/>
</dbReference>
<dbReference type="InterPro" id="IPR010316">
    <property type="entry name" value="AlkA_N"/>
</dbReference>
<dbReference type="SUPFAM" id="SSF46689">
    <property type="entry name" value="Homeodomain-like"/>
    <property type="match status" value="1"/>
</dbReference>
<keyword evidence="9" id="KW-0805">Transcription regulation</keyword>
<keyword evidence="13" id="KW-0234">DNA repair</keyword>
<keyword evidence="6" id="KW-0479">Metal-binding</keyword>
<dbReference type="Gene3D" id="1.10.1670.10">
    <property type="entry name" value="Helix-hairpin-Helix base-excision DNA repair enzymes (C-terminal)"/>
    <property type="match status" value="1"/>
</dbReference>
<gene>
    <name evidence="16" type="ORF">HNR22_003046</name>
</gene>
<keyword evidence="16" id="KW-0326">Glycosidase</keyword>
<keyword evidence="17" id="KW-1185">Reference proteome</keyword>
<evidence type="ECO:0000313" key="16">
    <source>
        <dbReference type="EMBL" id="NYH43319.1"/>
    </source>
</evidence>
<dbReference type="SUPFAM" id="SSF57884">
    <property type="entry name" value="Ada DNA repair protein, N-terminal domain (N-Ada 10)"/>
    <property type="match status" value="1"/>
</dbReference>
<evidence type="ECO:0000256" key="11">
    <source>
        <dbReference type="ARBA" id="ARBA00023159"/>
    </source>
</evidence>
<reference evidence="16 17" key="1">
    <citation type="submission" date="2020-07" db="EMBL/GenBank/DDBJ databases">
        <title>Sequencing the genomes of 1000 actinobacteria strains.</title>
        <authorList>
            <person name="Klenk H.-P."/>
        </authorList>
    </citation>
    <scope>NUCLEOTIDE SEQUENCE [LARGE SCALE GENOMIC DNA]</scope>
    <source>
        <strain evidence="16 17">DSM 45876</strain>
    </source>
</reference>
<dbReference type="PANTHER" id="PTHR43003">
    <property type="entry name" value="DNA-3-METHYLADENINE GLYCOSYLASE"/>
    <property type="match status" value="1"/>
</dbReference>
<dbReference type="GO" id="GO:0008270">
    <property type="term" value="F:zinc ion binding"/>
    <property type="evidence" value="ECO:0007669"/>
    <property type="project" value="InterPro"/>
</dbReference>
<evidence type="ECO:0000256" key="2">
    <source>
        <dbReference type="ARBA" id="ARBA00001947"/>
    </source>
</evidence>
<dbReference type="InterPro" id="IPR018060">
    <property type="entry name" value="HTH_AraC"/>
</dbReference>
<dbReference type="GO" id="GO:0008725">
    <property type="term" value="F:DNA-3-methyladenine glycosylase activity"/>
    <property type="evidence" value="ECO:0007669"/>
    <property type="project" value="TreeGrafter"/>
</dbReference>
<evidence type="ECO:0000256" key="9">
    <source>
        <dbReference type="ARBA" id="ARBA00023015"/>
    </source>
</evidence>
<evidence type="ECO:0000256" key="10">
    <source>
        <dbReference type="ARBA" id="ARBA00023125"/>
    </source>
</evidence>
<dbReference type="Pfam" id="PF06029">
    <property type="entry name" value="AlkA_N"/>
    <property type="match status" value="1"/>
</dbReference>
<dbReference type="CDD" id="cd00056">
    <property type="entry name" value="ENDO3c"/>
    <property type="match status" value="1"/>
</dbReference>
<keyword evidence="16" id="KW-0378">Hydrolase</keyword>
<evidence type="ECO:0000259" key="15">
    <source>
        <dbReference type="PROSITE" id="PS01124"/>
    </source>
</evidence>
<dbReference type="SUPFAM" id="SSF55945">
    <property type="entry name" value="TATA-box binding protein-like"/>
    <property type="match status" value="1"/>
</dbReference>
<proteinExistence type="predicted"/>
<dbReference type="Proteomes" id="UP000523545">
    <property type="component" value="Unassembled WGS sequence"/>
</dbReference>
<keyword evidence="8" id="KW-0862">Zinc</keyword>
<dbReference type="GO" id="GO:0008168">
    <property type="term" value="F:methyltransferase activity"/>
    <property type="evidence" value="ECO:0007669"/>
    <property type="project" value="UniProtKB-KW"/>
</dbReference>
<dbReference type="InterPro" id="IPR009057">
    <property type="entry name" value="Homeodomain-like_sf"/>
</dbReference>
<dbReference type="InterPro" id="IPR011257">
    <property type="entry name" value="DNA_glycosylase"/>
</dbReference>
<keyword evidence="11" id="KW-0010">Activator</keyword>
<dbReference type="GO" id="GO:0005737">
    <property type="term" value="C:cytoplasm"/>
    <property type="evidence" value="ECO:0007669"/>
    <property type="project" value="TreeGrafter"/>
</dbReference>
<keyword evidence="4" id="KW-0489">Methyltransferase</keyword>
<evidence type="ECO:0000256" key="8">
    <source>
        <dbReference type="ARBA" id="ARBA00022833"/>
    </source>
</evidence>
<protein>
    <recommendedName>
        <fullName evidence="3">DNA-3-methyladenine glycosylase II</fullName>
        <ecNumber evidence="3">3.2.2.21</ecNumber>
    </recommendedName>
</protein>
<evidence type="ECO:0000256" key="13">
    <source>
        <dbReference type="ARBA" id="ARBA00023204"/>
    </source>
</evidence>
<dbReference type="GO" id="GO:0003700">
    <property type="term" value="F:DNA-binding transcription factor activity"/>
    <property type="evidence" value="ECO:0007669"/>
    <property type="project" value="InterPro"/>
</dbReference>
<dbReference type="GO" id="GO:0032131">
    <property type="term" value="F:alkylated DNA binding"/>
    <property type="evidence" value="ECO:0007669"/>
    <property type="project" value="TreeGrafter"/>
</dbReference>
<feature type="domain" description="HTH araC/xylS-type" evidence="15">
    <location>
        <begin position="87"/>
        <end position="185"/>
    </location>
</feature>
<evidence type="ECO:0000256" key="1">
    <source>
        <dbReference type="ARBA" id="ARBA00000086"/>
    </source>
</evidence>
<evidence type="ECO:0000256" key="12">
    <source>
        <dbReference type="ARBA" id="ARBA00023163"/>
    </source>
</evidence>
<dbReference type="PROSITE" id="PS01124">
    <property type="entry name" value="HTH_ARAC_FAMILY_2"/>
    <property type="match status" value="1"/>
</dbReference>
<evidence type="ECO:0000256" key="4">
    <source>
        <dbReference type="ARBA" id="ARBA00022603"/>
    </source>
</evidence>
<dbReference type="Pfam" id="PF12833">
    <property type="entry name" value="HTH_18"/>
    <property type="match status" value="1"/>
</dbReference>
<dbReference type="GO" id="GO:0043565">
    <property type="term" value="F:sequence-specific DNA binding"/>
    <property type="evidence" value="ECO:0007669"/>
    <property type="project" value="InterPro"/>
</dbReference>
<organism evidence="16 17">
    <name type="scientific">Micromonospora jinlongensis</name>
    <dbReference type="NCBI Taxonomy" id="1287877"/>
    <lineage>
        <taxon>Bacteria</taxon>
        <taxon>Bacillati</taxon>
        <taxon>Actinomycetota</taxon>
        <taxon>Actinomycetes</taxon>
        <taxon>Micromonosporales</taxon>
        <taxon>Micromonosporaceae</taxon>
        <taxon>Micromonospora</taxon>
    </lineage>
</organism>
<evidence type="ECO:0000256" key="3">
    <source>
        <dbReference type="ARBA" id="ARBA00012000"/>
    </source>
</evidence>
<feature type="region of interest" description="Disordered" evidence="14">
    <location>
        <begin position="350"/>
        <end position="375"/>
    </location>
</feature>
<evidence type="ECO:0000256" key="7">
    <source>
        <dbReference type="ARBA" id="ARBA00022763"/>
    </source>
</evidence>
<dbReference type="InterPro" id="IPR003265">
    <property type="entry name" value="HhH-GPD_domain"/>
</dbReference>
<dbReference type="GO" id="GO:0032259">
    <property type="term" value="P:methylation"/>
    <property type="evidence" value="ECO:0007669"/>
    <property type="project" value="UniProtKB-KW"/>
</dbReference>
<dbReference type="PANTHER" id="PTHR43003:SF13">
    <property type="entry name" value="DNA-3-METHYLADENINE GLYCOSYLASE 2"/>
    <property type="match status" value="1"/>
</dbReference>
<dbReference type="SMART" id="SM00342">
    <property type="entry name" value="HTH_ARAC"/>
    <property type="match status" value="1"/>
</dbReference>
<dbReference type="GO" id="GO:0006307">
    <property type="term" value="P:DNA alkylation repair"/>
    <property type="evidence" value="ECO:0007669"/>
    <property type="project" value="TreeGrafter"/>
</dbReference>
<evidence type="ECO:0000256" key="14">
    <source>
        <dbReference type="SAM" id="MobiDB-lite"/>
    </source>
</evidence>
<comment type="caution">
    <text evidence="16">The sequence shown here is derived from an EMBL/GenBank/DDBJ whole genome shotgun (WGS) entry which is preliminary data.</text>
</comment>
<evidence type="ECO:0000256" key="6">
    <source>
        <dbReference type="ARBA" id="ARBA00022723"/>
    </source>
</evidence>
<sequence>MEMDFERCYRAVDSRDQRFDGWFYTGVTSTGIYCRPSCPAITPKRKNVRFFPSAAAAQGAGLRACRRCRPDAAPGSPQWDIRADVVGRAMRLIADGVIDRDGVPGLASRLGYTERHLHRMLSAEMGAGPLALARAQRAQTARILIETTDLGMAEIAFAAGFGSVRQFNDTLREVYASAPSDLRTARGRQQAAVGAGTIALRLAYRPPLHARALLDFLTVRALPGVEEVRDGTYHRGLRLPHGTGEVALTPADGHVAATLRLTDLRDLAPAVARCRRLLDLDADPAAIDGTLAADPALAPAVAAEPGIRVPRAVDGFEMAVRAVVGQQISVTAAQKTLTRLLAAHDPVDHEVDEADGDRTPGQPHDQRGDGGRGGAAGARGLRGFLSADELLRVPDSGFGMPVGRRETLRGLARAVTDGTVDLAPGVDREEAVQRLLALPGIGPWTANYLAMRAFGDPDILLSTDLAVRRGAAALGLPDNQQTLDGYADRWRPWRSYATIRLWRAA</sequence>
<keyword evidence="12" id="KW-0804">Transcription</keyword>
<dbReference type="EMBL" id="JACCHK010000001">
    <property type="protein sequence ID" value="NYH43319.1"/>
    <property type="molecule type" value="Genomic_DNA"/>
</dbReference>
<dbReference type="GO" id="GO:0032993">
    <property type="term" value="C:protein-DNA complex"/>
    <property type="evidence" value="ECO:0007669"/>
    <property type="project" value="TreeGrafter"/>
</dbReference>
<dbReference type="InterPro" id="IPR004026">
    <property type="entry name" value="Ada_DNA_repair_Zn-bd"/>
</dbReference>
<dbReference type="SMART" id="SM01009">
    <property type="entry name" value="AlkA_N"/>
    <property type="match status" value="1"/>
</dbReference>
<dbReference type="Gene3D" id="3.40.10.10">
    <property type="entry name" value="DNA Methylphosphotriester Repair Domain"/>
    <property type="match status" value="1"/>
</dbReference>
<name>A0A7Z0BFQ3_9ACTN</name>
<evidence type="ECO:0000256" key="5">
    <source>
        <dbReference type="ARBA" id="ARBA00022679"/>
    </source>
</evidence>
<dbReference type="InterPro" id="IPR035451">
    <property type="entry name" value="Ada-like_dom_sf"/>
</dbReference>
<dbReference type="Gene3D" id="1.10.340.30">
    <property type="entry name" value="Hypothetical protein, domain 2"/>
    <property type="match status" value="1"/>
</dbReference>
<dbReference type="GO" id="GO:0043916">
    <property type="term" value="F:DNA-7-methylguanine glycosylase activity"/>
    <property type="evidence" value="ECO:0007669"/>
    <property type="project" value="TreeGrafter"/>
</dbReference>
<dbReference type="AlphaFoldDB" id="A0A7Z0BFQ3"/>
<accession>A0A7Z0BFQ3</accession>
<dbReference type="InterPro" id="IPR023170">
    <property type="entry name" value="HhH_base_excis_C"/>
</dbReference>
<dbReference type="Pfam" id="PF02805">
    <property type="entry name" value="Ada_Zn_binding"/>
    <property type="match status" value="1"/>
</dbReference>
<dbReference type="InterPro" id="IPR037046">
    <property type="entry name" value="AlkA_N_sf"/>
</dbReference>